<evidence type="ECO:0000256" key="1">
    <source>
        <dbReference type="ARBA" id="ARBA00010815"/>
    </source>
</evidence>
<dbReference type="InterPro" id="IPR003333">
    <property type="entry name" value="CMAS"/>
</dbReference>
<evidence type="ECO:0000256" key="5">
    <source>
        <dbReference type="ARBA" id="ARBA00023098"/>
    </source>
</evidence>
<dbReference type="AlphaFoldDB" id="A0A2Z6DVI8"/>
<dbReference type="OrthoDB" id="9782855at2"/>
<dbReference type="NCBIfam" id="NF008686">
    <property type="entry name" value="PRK11705.1"/>
    <property type="match status" value="1"/>
</dbReference>
<sequence>MPKRAEATIREWLQEIDVEIGGVRPWDITVHHPDFFDRVLAKGSLGLGESYMDGWWDCDALDELIARALTAKLDERLRDWRRALLAMQSVLINLQSRSRAWEVGRAHYDLGSDFFAAMLGQTMAYSCGYWANAATLDEAQEAKLDLICRKLGLKPGMRLLDVGCGWGSLMRFAAERYGVTCVGITISQDQARFGQEQCRDLPVTFVLADYREFDPAAYGGPFDRVASVGMFEHVGVRNYPAFFRAVRRALKADGLFLLHTIGKRKPGRGVDPWIEKYIFPNGELPALSDIARAAEPLFVIEDVHNFGADYDKTLMAWYERFEAAWPRFAARYGKRFYRMWRYYLLVCAGTFRARDSQLWQIVLAPEGVSGGYCRVA</sequence>
<keyword evidence="8" id="KW-1185">Reference proteome</keyword>
<dbReference type="PANTHER" id="PTHR43667">
    <property type="entry name" value="CYCLOPROPANE-FATTY-ACYL-PHOSPHOLIPID SYNTHASE"/>
    <property type="match status" value="1"/>
</dbReference>
<reference evidence="7 8" key="1">
    <citation type="submission" date="2018-04" db="EMBL/GenBank/DDBJ databases">
        <title>Complete genome sequence of Hydrogenophilus thermoluteolus TH-1.</title>
        <authorList>
            <person name="Arai H."/>
        </authorList>
    </citation>
    <scope>NUCLEOTIDE SEQUENCE [LARGE SCALE GENOMIC DNA]</scope>
    <source>
        <strain evidence="7 8">TH-1</strain>
    </source>
</reference>
<keyword evidence="4" id="KW-0949">S-adenosyl-L-methionine</keyword>
<dbReference type="Gene3D" id="3.40.50.150">
    <property type="entry name" value="Vaccinia Virus protein VP39"/>
    <property type="match status" value="1"/>
</dbReference>
<dbReference type="GO" id="GO:0008610">
    <property type="term" value="P:lipid biosynthetic process"/>
    <property type="evidence" value="ECO:0007669"/>
    <property type="project" value="InterPro"/>
</dbReference>
<keyword evidence="5" id="KW-0443">Lipid metabolism</keyword>
<name>A0A2Z6DVI8_HYDTE</name>
<gene>
    <name evidence="7" type="ORF">HPTL_0184</name>
</gene>
<protein>
    <submittedName>
        <fullName evidence="7">Cyclopropane-fatty-acyl-phospholipid synthase</fullName>
    </submittedName>
</protein>
<dbReference type="PANTHER" id="PTHR43667:SF1">
    <property type="entry name" value="CYCLOPROPANE-FATTY-ACYL-PHOSPHOLIPID SYNTHASE"/>
    <property type="match status" value="1"/>
</dbReference>
<evidence type="ECO:0000256" key="4">
    <source>
        <dbReference type="ARBA" id="ARBA00022691"/>
    </source>
</evidence>
<dbReference type="CDD" id="cd02440">
    <property type="entry name" value="AdoMet_MTases"/>
    <property type="match status" value="1"/>
</dbReference>
<dbReference type="RefSeq" id="WP_119334295.1">
    <property type="nucleotide sequence ID" value="NZ_AP018558.1"/>
</dbReference>
<evidence type="ECO:0000313" key="8">
    <source>
        <dbReference type="Proteomes" id="UP000262004"/>
    </source>
</evidence>
<keyword evidence="2" id="KW-0489">Methyltransferase</keyword>
<dbReference type="InterPro" id="IPR029063">
    <property type="entry name" value="SAM-dependent_MTases_sf"/>
</dbReference>
<proteinExistence type="inferred from homology"/>
<dbReference type="InterPro" id="IPR050723">
    <property type="entry name" value="CFA/CMAS"/>
</dbReference>
<evidence type="ECO:0000256" key="3">
    <source>
        <dbReference type="ARBA" id="ARBA00022679"/>
    </source>
</evidence>
<dbReference type="GO" id="GO:0008168">
    <property type="term" value="F:methyltransferase activity"/>
    <property type="evidence" value="ECO:0007669"/>
    <property type="project" value="UniProtKB-KW"/>
</dbReference>
<evidence type="ECO:0000313" key="7">
    <source>
        <dbReference type="EMBL" id="BBD76454.1"/>
    </source>
</evidence>
<dbReference type="SUPFAM" id="SSF53335">
    <property type="entry name" value="S-adenosyl-L-methionine-dependent methyltransferases"/>
    <property type="match status" value="1"/>
</dbReference>
<organism evidence="7 8">
    <name type="scientific">Hydrogenophilus thermoluteolus</name>
    <name type="common">Pseudomonas hydrogenothermophila</name>
    <dbReference type="NCBI Taxonomy" id="297"/>
    <lineage>
        <taxon>Bacteria</taxon>
        <taxon>Pseudomonadati</taxon>
        <taxon>Pseudomonadota</taxon>
        <taxon>Hydrogenophilia</taxon>
        <taxon>Hydrogenophilales</taxon>
        <taxon>Hydrogenophilaceae</taxon>
        <taxon>Hydrogenophilus</taxon>
    </lineage>
</organism>
<comment type="similarity">
    <text evidence="1">Belongs to the CFA/CMAS family.</text>
</comment>
<dbReference type="PIRSF" id="PIRSF003085">
    <property type="entry name" value="CMAS"/>
    <property type="match status" value="1"/>
</dbReference>
<accession>A0A2Z6DVI8</accession>
<feature type="active site" evidence="6">
    <location>
        <position position="347"/>
    </location>
</feature>
<dbReference type="KEGG" id="htl:HPTL_0184"/>
<evidence type="ECO:0000256" key="2">
    <source>
        <dbReference type="ARBA" id="ARBA00022603"/>
    </source>
</evidence>
<dbReference type="Proteomes" id="UP000262004">
    <property type="component" value="Chromosome"/>
</dbReference>
<dbReference type="GO" id="GO:0032259">
    <property type="term" value="P:methylation"/>
    <property type="evidence" value="ECO:0007669"/>
    <property type="project" value="UniProtKB-KW"/>
</dbReference>
<dbReference type="EMBL" id="AP018558">
    <property type="protein sequence ID" value="BBD76454.1"/>
    <property type="molecule type" value="Genomic_DNA"/>
</dbReference>
<evidence type="ECO:0000256" key="6">
    <source>
        <dbReference type="PIRSR" id="PIRSR003085-1"/>
    </source>
</evidence>
<keyword evidence="3" id="KW-0808">Transferase</keyword>
<dbReference type="Pfam" id="PF02353">
    <property type="entry name" value="CMAS"/>
    <property type="match status" value="1"/>
</dbReference>